<feature type="transmembrane region" description="Helical" evidence="7">
    <location>
        <begin position="447"/>
        <end position="470"/>
    </location>
</feature>
<dbReference type="PANTHER" id="PTHR43791">
    <property type="entry name" value="PERMEASE-RELATED"/>
    <property type="match status" value="1"/>
</dbReference>
<dbReference type="GO" id="GO:0022857">
    <property type="term" value="F:transmembrane transporter activity"/>
    <property type="evidence" value="ECO:0007669"/>
    <property type="project" value="InterPro"/>
</dbReference>
<dbReference type="eggNOG" id="KOG2533">
    <property type="taxonomic scope" value="Eukaryota"/>
</dbReference>
<feature type="transmembrane region" description="Helical" evidence="7">
    <location>
        <begin position="91"/>
        <end position="111"/>
    </location>
</feature>
<evidence type="ECO:0000256" key="2">
    <source>
        <dbReference type="ARBA" id="ARBA00022448"/>
    </source>
</evidence>
<dbReference type="AlphaFoldDB" id="H6BLN2"/>
<feature type="transmembrane region" description="Helical" evidence="7">
    <location>
        <begin position="152"/>
        <end position="172"/>
    </location>
</feature>
<dbReference type="GeneID" id="20305716"/>
<evidence type="ECO:0000259" key="8">
    <source>
        <dbReference type="PROSITE" id="PS50850"/>
    </source>
</evidence>
<name>H6BLN2_EXODN</name>
<evidence type="ECO:0000313" key="10">
    <source>
        <dbReference type="Proteomes" id="UP000007304"/>
    </source>
</evidence>
<dbReference type="FunFam" id="1.20.1250.20:FF:000511">
    <property type="entry name" value="MFS general substrate transporter"/>
    <property type="match status" value="1"/>
</dbReference>
<feature type="domain" description="Major facilitator superfamily (MFS) profile" evidence="8">
    <location>
        <begin position="56"/>
        <end position="467"/>
    </location>
</feature>
<dbReference type="GO" id="GO:0016020">
    <property type="term" value="C:membrane"/>
    <property type="evidence" value="ECO:0007669"/>
    <property type="project" value="UniProtKB-SubCell"/>
</dbReference>
<reference evidence="9" key="1">
    <citation type="submission" date="2011-07" db="EMBL/GenBank/DDBJ databases">
        <title>The Genome Sequence of Exophiala (Wangiella) dermatitidis NIH/UT8656.</title>
        <authorList>
            <consortium name="The Broad Institute Genome Sequencing Platform"/>
            <person name="Cuomo C."/>
            <person name="Wang Z."/>
            <person name="Hunicke-Smith S."/>
            <person name="Szanislo P.J."/>
            <person name="Earl A."/>
            <person name="Young S.K."/>
            <person name="Zeng Q."/>
            <person name="Gargeya S."/>
            <person name="Fitzgerald M."/>
            <person name="Haas B."/>
            <person name="Abouelleil A."/>
            <person name="Alvarado L."/>
            <person name="Arachchi H.M."/>
            <person name="Berlin A."/>
            <person name="Brown A."/>
            <person name="Chapman S.B."/>
            <person name="Chen Z."/>
            <person name="Dunbar C."/>
            <person name="Freedman E."/>
            <person name="Gearin G."/>
            <person name="Gellesch M."/>
            <person name="Goldberg J."/>
            <person name="Griggs A."/>
            <person name="Gujja S."/>
            <person name="Heiman D."/>
            <person name="Howarth C."/>
            <person name="Larson L."/>
            <person name="Lui A."/>
            <person name="MacDonald P.J.P."/>
            <person name="Montmayeur A."/>
            <person name="Murphy C."/>
            <person name="Neiman D."/>
            <person name="Pearson M."/>
            <person name="Priest M."/>
            <person name="Roberts A."/>
            <person name="Saif S."/>
            <person name="Shea T."/>
            <person name="Shenoy N."/>
            <person name="Sisk P."/>
            <person name="Stolte C."/>
            <person name="Sykes S."/>
            <person name="Wortman J."/>
            <person name="Nusbaum C."/>
            <person name="Birren B."/>
        </authorList>
    </citation>
    <scope>NUCLEOTIDE SEQUENCE</scope>
    <source>
        <strain evidence="9">NIH/UT8656</strain>
    </source>
</reference>
<protein>
    <submittedName>
        <fullName evidence="9">Retrograde regulation protein 2</fullName>
    </submittedName>
</protein>
<keyword evidence="5 7" id="KW-0472">Membrane</keyword>
<dbReference type="SUPFAM" id="SSF103473">
    <property type="entry name" value="MFS general substrate transporter"/>
    <property type="match status" value="1"/>
</dbReference>
<dbReference type="PANTHER" id="PTHR43791:SF47">
    <property type="entry name" value="MAJOR FACILITATOR SUPERFAMILY (MFS) PROFILE DOMAIN-CONTAINING PROTEIN-RELATED"/>
    <property type="match status" value="1"/>
</dbReference>
<comment type="subcellular location">
    <subcellularLocation>
        <location evidence="1">Membrane</location>
        <topology evidence="1">Multi-pass membrane protein</topology>
    </subcellularLocation>
</comment>
<dbReference type="FunFam" id="1.20.1250.20:FF:000409">
    <property type="entry name" value="MFS general substrate transporter"/>
    <property type="match status" value="1"/>
</dbReference>
<evidence type="ECO:0000256" key="1">
    <source>
        <dbReference type="ARBA" id="ARBA00004141"/>
    </source>
</evidence>
<dbReference type="PROSITE" id="PS50850">
    <property type="entry name" value="MFS"/>
    <property type="match status" value="1"/>
</dbReference>
<dbReference type="Gene3D" id="1.20.1250.20">
    <property type="entry name" value="MFS general substrate transporter like domains"/>
    <property type="match status" value="2"/>
</dbReference>
<feature type="transmembrane region" description="Helical" evidence="7">
    <location>
        <begin position="382"/>
        <end position="402"/>
    </location>
</feature>
<feature type="transmembrane region" description="Helical" evidence="7">
    <location>
        <begin position="184"/>
        <end position="203"/>
    </location>
</feature>
<keyword evidence="2" id="KW-0813">Transport</keyword>
<dbReference type="OrthoDB" id="3639251at2759"/>
<keyword evidence="3 7" id="KW-0812">Transmembrane</keyword>
<feature type="transmembrane region" description="Helical" evidence="7">
    <location>
        <begin position="414"/>
        <end position="435"/>
    </location>
</feature>
<gene>
    <name evidence="9" type="ORF">HMPREF1120_01077</name>
</gene>
<dbReference type="InterPro" id="IPR011701">
    <property type="entry name" value="MFS"/>
</dbReference>
<organism evidence="9 10">
    <name type="scientific">Exophiala dermatitidis (strain ATCC 34100 / CBS 525.76 / NIH/UT8656)</name>
    <name type="common">Black yeast</name>
    <name type="synonym">Wangiella dermatitidis</name>
    <dbReference type="NCBI Taxonomy" id="858893"/>
    <lineage>
        <taxon>Eukaryota</taxon>
        <taxon>Fungi</taxon>
        <taxon>Dikarya</taxon>
        <taxon>Ascomycota</taxon>
        <taxon>Pezizomycotina</taxon>
        <taxon>Eurotiomycetes</taxon>
        <taxon>Chaetothyriomycetidae</taxon>
        <taxon>Chaetothyriales</taxon>
        <taxon>Herpotrichiellaceae</taxon>
        <taxon>Exophiala</taxon>
    </lineage>
</organism>
<dbReference type="RefSeq" id="XP_009153332.1">
    <property type="nucleotide sequence ID" value="XM_009155084.1"/>
</dbReference>
<dbReference type="Proteomes" id="UP000007304">
    <property type="component" value="Unassembled WGS sequence"/>
</dbReference>
<feature type="transmembrane region" description="Helical" evidence="7">
    <location>
        <begin position="290"/>
        <end position="315"/>
    </location>
</feature>
<dbReference type="InterPro" id="IPR020846">
    <property type="entry name" value="MFS_dom"/>
</dbReference>
<dbReference type="HOGENOM" id="CLU_001265_0_1_1"/>
<evidence type="ECO:0000256" key="5">
    <source>
        <dbReference type="ARBA" id="ARBA00023136"/>
    </source>
</evidence>
<dbReference type="InterPro" id="IPR036259">
    <property type="entry name" value="MFS_trans_sf"/>
</dbReference>
<evidence type="ECO:0000256" key="3">
    <source>
        <dbReference type="ARBA" id="ARBA00022692"/>
    </source>
</evidence>
<accession>H6BLN2</accession>
<dbReference type="EMBL" id="JH226130">
    <property type="protein sequence ID" value="EHY52871.1"/>
    <property type="molecule type" value="Genomic_DNA"/>
</dbReference>
<feature type="transmembrane region" description="Helical" evidence="7">
    <location>
        <begin position="215"/>
        <end position="237"/>
    </location>
</feature>
<feature type="transmembrane region" description="Helical" evidence="7">
    <location>
        <begin position="123"/>
        <end position="140"/>
    </location>
</feature>
<evidence type="ECO:0000256" key="6">
    <source>
        <dbReference type="SAM" id="MobiDB-lite"/>
    </source>
</evidence>
<feature type="transmembrane region" description="Helical" evidence="7">
    <location>
        <begin position="321"/>
        <end position="343"/>
    </location>
</feature>
<evidence type="ECO:0000256" key="7">
    <source>
        <dbReference type="SAM" id="Phobius"/>
    </source>
</evidence>
<keyword evidence="4 7" id="KW-1133">Transmembrane helix</keyword>
<feature type="transmembrane region" description="Helical" evidence="7">
    <location>
        <begin position="355"/>
        <end position="376"/>
    </location>
</feature>
<sequence length="492" mass="54796">MASVPVEQGFRASLEKGETAQLEQALSSRSEESLDQDPEFSPAEQRKIIHKVDRRLIVTCGLMYCISLMDRTNLSAAAIAGMTKELKLIDFRYSTIALVFFATYVVCQPPATVLCRKIGPRPFLACITFAWGVVMIGFGFPKNWTTMLGLRMVLGVLEAGFFPGTVYLISTWYSRYDLQKRYSVFYLIGCLAAACSGILAYGLMQMDGIAGYRGWRWIFILEGVMTCLVGIIGYFFLVDFPDRAAKTAWHFLSERECNFIIRRIAKDRDDAQAEPFSFKKWAASGLDPKVWGFAMIFFCLTTITYAIAYFLPIILRENMGFSVGAAQCLVAPPYAFAGILMYTTSWLSDKYRLRGPILALNAIICLIGLPVMGYASNSGVRYFGVFLTTAGANASIPCCMAWQANNIRGQWKRAFCSALLVGFGGIGGISGSLVFRSQDAPQYRPGIYAAIACCCLILVIIVTLETHFWLSNRKVDKGRKVIEGLHGFRYTY</sequence>
<dbReference type="OMA" id="CNKQADR"/>
<keyword evidence="10" id="KW-1185">Reference proteome</keyword>
<dbReference type="InParanoid" id="H6BLN2"/>
<dbReference type="VEuPathDB" id="FungiDB:HMPREF1120_01077"/>
<evidence type="ECO:0000256" key="4">
    <source>
        <dbReference type="ARBA" id="ARBA00022989"/>
    </source>
</evidence>
<proteinExistence type="predicted"/>
<feature type="region of interest" description="Disordered" evidence="6">
    <location>
        <begin position="1"/>
        <end position="41"/>
    </location>
</feature>
<evidence type="ECO:0000313" key="9">
    <source>
        <dbReference type="EMBL" id="EHY52871.1"/>
    </source>
</evidence>
<dbReference type="Pfam" id="PF07690">
    <property type="entry name" value="MFS_1"/>
    <property type="match status" value="1"/>
</dbReference>